<dbReference type="GO" id="GO:0048788">
    <property type="term" value="C:cytoskeleton of presynaptic active zone"/>
    <property type="evidence" value="ECO:0007669"/>
    <property type="project" value="TreeGrafter"/>
</dbReference>
<evidence type="ECO:0000256" key="2">
    <source>
        <dbReference type="SAM" id="MobiDB-lite"/>
    </source>
</evidence>
<dbReference type="Proteomes" id="UP000324091">
    <property type="component" value="Chromosome 10"/>
</dbReference>
<dbReference type="GO" id="GO:0050806">
    <property type="term" value="P:positive regulation of synaptic transmission"/>
    <property type="evidence" value="ECO:0007669"/>
    <property type="project" value="TreeGrafter"/>
</dbReference>
<evidence type="ECO:0000259" key="3">
    <source>
        <dbReference type="Pfam" id="PF22601"/>
    </source>
</evidence>
<feature type="region of interest" description="Disordered" evidence="2">
    <location>
        <begin position="224"/>
        <end position="286"/>
    </location>
</feature>
<dbReference type="InterPro" id="IPR054386">
    <property type="entry name" value="RIM_Znf"/>
</dbReference>
<proteinExistence type="predicted"/>
<gene>
    <name evidence="4" type="ORF">D4764_10G0006770</name>
</gene>
<dbReference type="PANTHER" id="PTHR12157">
    <property type="entry name" value="REGULATING SYNAPTIC MEMBRANE EXOCYTOSIS PROTEIN"/>
    <property type="match status" value="1"/>
</dbReference>
<keyword evidence="1" id="KW-0677">Repeat</keyword>
<dbReference type="PANTHER" id="PTHR12157:SF15">
    <property type="entry name" value="REGULATING SYNAPTIC MEMBRANE EXOCYTOSIS PROTEIN 2"/>
    <property type="match status" value="1"/>
</dbReference>
<dbReference type="GO" id="GO:2000300">
    <property type="term" value="P:regulation of synaptic vesicle exocytosis"/>
    <property type="evidence" value="ECO:0007669"/>
    <property type="project" value="TreeGrafter"/>
</dbReference>
<reference evidence="4 5" key="1">
    <citation type="submission" date="2019-04" db="EMBL/GenBank/DDBJ databases">
        <title>Chromosome genome assembly for Takifugu flavidus.</title>
        <authorList>
            <person name="Xiao S."/>
        </authorList>
    </citation>
    <scope>NUCLEOTIDE SEQUENCE [LARGE SCALE GENOMIC DNA]</scope>
    <source>
        <strain evidence="4">HTHZ2018</strain>
        <tissue evidence="4">Muscle</tissue>
    </source>
</reference>
<dbReference type="SUPFAM" id="SSF57903">
    <property type="entry name" value="FYVE/PHD zinc finger"/>
    <property type="match status" value="2"/>
</dbReference>
<dbReference type="GO" id="GO:0042734">
    <property type="term" value="C:presynaptic membrane"/>
    <property type="evidence" value="ECO:0007669"/>
    <property type="project" value="TreeGrafter"/>
</dbReference>
<accession>A0A5C6PML8</accession>
<feature type="domain" description="RIM zinc finger" evidence="3">
    <location>
        <begin position="33"/>
        <end position="73"/>
    </location>
</feature>
<sequence>KLHQQFESYKEQVKKMGEETKPAQDQKSEAPTCGICHKTKFADGCGHLCSYCQTKFCARCGGRVSLRSNKVTLTCTIALLQRTGTSSASSQKLRRPASDPKLEFLSKGLGLNSDVGLGRAERSLGVTFTVPRRCRLDSELPEVLKVDSFRRVRGKELPTAASIAHRKAIFLPNTMLSVSGTTVLTPTFSSVQVMWVCNLCRKQQEILTKSGAWFYPSGPGQVRGVFEGGPQGKKAKLQDPSLYPYHGTSGDLTPASDRSRPHGGLLPRQASLDNGSGLRYPGPGDAATDSSVLSHFNGAFSAPQNILQTELFEQALSNIGDSVSVAVRCTVMGGESQQHSSPTDISAVVSIGVSPPISLPRTLTLSSLVPSR</sequence>
<dbReference type="Gene3D" id="3.30.40.10">
    <property type="entry name" value="Zinc/RING finger domain, C3HC4 (zinc finger)"/>
    <property type="match status" value="2"/>
</dbReference>
<name>A0A5C6PML8_9TELE</name>
<dbReference type="GO" id="GO:0048791">
    <property type="term" value="P:calcium ion-regulated exocytosis of neurotransmitter"/>
    <property type="evidence" value="ECO:0007669"/>
    <property type="project" value="TreeGrafter"/>
</dbReference>
<dbReference type="EMBL" id="RHFK02000002">
    <property type="protein sequence ID" value="TWW79647.1"/>
    <property type="molecule type" value="Genomic_DNA"/>
</dbReference>
<comment type="caution">
    <text evidence="4">The sequence shown here is derived from an EMBL/GenBank/DDBJ whole genome shotgun (WGS) entry which is preliminary data.</text>
</comment>
<dbReference type="GO" id="GO:0044325">
    <property type="term" value="F:transmembrane transporter binding"/>
    <property type="evidence" value="ECO:0007669"/>
    <property type="project" value="TreeGrafter"/>
</dbReference>
<protein>
    <submittedName>
        <fullName evidence="4">Regulating synaptic membrane exocytosis protein 2</fullName>
    </submittedName>
</protein>
<dbReference type="GO" id="GO:0042391">
    <property type="term" value="P:regulation of membrane potential"/>
    <property type="evidence" value="ECO:0007669"/>
    <property type="project" value="TreeGrafter"/>
</dbReference>
<dbReference type="GO" id="GO:0031267">
    <property type="term" value="F:small GTPase binding"/>
    <property type="evidence" value="ECO:0007669"/>
    <property type="project" value="InterPro"/>
</dbReference>
<dbReference type="GO" id="GO:0048167">
    <property type="term" value="P:regulation of synaptic plasticity"/>
    <property type="evidence" value="ECO:0007669"/>
    <property type="project" value="TreeGrafter"/>
</dbReference>
<dbReference type="InterPro" id="IPR013083">
    <property type="entry name" value="Znf_RING/FYVE/PHD"/>
</dbReference>
<evidence type="ECO:0000256" key="1">
    <source>
        <dbReference type="ARBA" id="ARBA00022737"/>
    </source>
</evidence>
<dbReference type="AlphaFoldDB" id="A0A5C6PML8"/>
<organism evidence="4 5">
    <name type="scientific">Takifugu flavidus</name>
    <name type="common">sansaifugu</name>
    <dbReference type="NCBI Taxonomy" id="433684"/>
    <lineage>
        <taxon>Eukaryota</taxon>
        <taxon>Metazoa</taxon>
        <taxon>Chordata</taxon>
        <taxon>Craniata</taxon>
        <taxon>Vertebrata</taxon>
        <taxon>Euteleostomi</taxon>
        <taxon>Actinopterygii</taxon>
        <taxon>Neopterygii</taxon>
        <taxon>Teleostei</taxon>
        <taxon>Neoteleostei</taxon>
        <taxon>Acanthomorphata</taxon>
        <taxon>Eupercaria</taxon>
        <taxon>Tetraodontiformes</taxon>
        <taxon>Tetradontoidea</taxon>
        <taxon>Tetraodontidae</taxon>
        <taxon>Takifugu</taxon>
    </lineage>
</organism>
<dbReference type="InterPro" id="IPR011011">
    <property type="entry name" value="Znf_FYVE_PHD"/>
</dbReference>
<keyword evidence="5" id="KW-1185">Reference proteome</keyword>
<evidence type="ECO:0000313" key="4">
    <source>
        <dbReference type="EMBL" id="TWW79647.1"/>
    </source>
</evidence>
<feature type="non-terminal residue" evidence="4">
    <location>
        <position position="1"/>
    </location>
</feature>
<dbReference type="InterPro" id="IPR039032">
    <property type="entry name" value="Rim-like"/>
</dbReference>
<evidence type="ECO:0000313" key="5">
    <source>
        <dbReference type="Proteomes" id="UP000324091"/>
    </source>
</evidence>
<dbReference type="Pfam" id="PF22601">
    <property type="entry name" value="RIM2a_ZnF"/>
    <property type="match status" value="1"/>
</dbReference>